<keyword evidence="3" id="KW-1185">Reference proteome</keyword>
<accession>A0A6A5ZU86</accession>
<sequence length="110" mass="12389">MSFRIADRRQKCSSGKSTSISDPSWPPEPSPCELGIANSKLTRVGEFFSADGSSMFEIRTRNFPILRSSLWRAIVVAHIANIVWYRYHCSCVGKEKSWKAYAINRASVMG</sequence>
<feature type="region of interest" description="Disordered" evidence="1">
    <location>
        <begin position="1"/>
        <end position="30"/>
    </location>
</feature>
<feature type="compositionally biased region" description="Polar residues" evidence="1">
    <location>
        <begin position="12"/>
        <end position="22"/>
    </location>
</feature>
<name>A0A6A5ZU86_9PLEO</name>
<evidence type="ECO:0000313" key="3">
    <source>
        <dbReference type="Proteomes" id="UP000799770"/>
    </source>
</evidence>
<reference evidence="2" key="1">
    <citation type="journal article" date="2020" name="Stud. Mycol.">
        <title>101 Dothideomycetes genomes: a test case for predicting lifestyles and emergence of pathogens.</title>
        <authorList>
            <person name="Haridas S."/>
            <person name="Albert R."/>
            <person name="Binder M."/>
            <person name="Bloem J."/>
            <person name="Labutti K."/>
            <person name="Salamov A."/>
            <person name="Andreopoulos B."/>
            <person name="Baker S."/>
            <person name="Barry K."/>
            <person name="Bills G."/>
            <person name="Bluhm B."/>
            <person name="Cannon C."/>
            <person name="Castanera R."/>
            <person name="Culley D."/>
            <person name="Daum C."/>
            <person name="Ezra D."/>
            <person name="Gonzalez J."/>
            <person name="Henrissat B."/>
            <person name="Kuo A."/>
            <person name="Liang C."/>
            <person name="Lipzen A."/>
            <person name="Lutzoni F."/>
            <person name="Magnuson J."/>
            <person name="Mondo S."/>
            <person name="Nolan M."/>
            <person name="Ohm R."/>
            <person name="Pangilinan J."/>
            <person name="Park H.-J."/>
            <person name="Ramirez L."/>
            <person name="Alfaro M."/>
            <person name="Sun H."/>
            <person name="Tritt A."/>
            <person name="Yoshinaga Y."/>
            <person name="Zwiers L.-H."/>
            <person name="Turgeon B."/>
            <person name="Goodwin S."/>
            <person name="Spatafora J."/>
            <person name="Crous P."/>
            <person name="Grigoriev I."/>
        </authorList>
    </citation>
    <scope>NUCLEOTIDE SEQUENCE</scope>
    <source>
        <strain evidence="2">CBS 627.86</strain>
    </source>
</reference>
<evidence type="ECO:0000313" key="2">
    <source>
        <dbReference type="EMBL" id="KAF2121898.1"/>
    </source>
</evidence>
<dbReference type="EMBL" id="ML977311">
    <property type="protein sequence ID" value="KAF2121898.1"/>
    <property type="molecule type" value="Genomic_DNA"/>
</dbReference>
<gene>
    <name evidence="2" type="ORF">BDV96DRAFT_562605</name>
</gene>
<evidence type="ECO:0000256" key="1">
    <source>
        <dbReference type="SAM" id="MobiDB-lite"/>
    </source>
</evidence>
<feature type="compositionally biased region" description="Basic and acidic residues" evidence="1">
    <location>
        <begin position="1"/>
        <end position="10"/>
    </location>
</feature>
<organism evidence="2 3">
    <name type="scientific">Lophiotrema nucula</name>
    <dbReference type="NCBI Taxonomy" id="690887"/>
    <lineage>
        <taxon>Eukaryota</taxon>
        <taxon>Fungi</taxon>
        <taxon>Dikarya</taxon>
        <taxon>Ascomycota</taxon>
        <taxon>Pezizomycotina</taxon>
        <taxon>Dothideomycetes</taxon>
        <taxon>Pleosporomycetidae</taxon>
        <taxon>Pleosporales</taxon>
        <taxon>Lophiotremataceae</taxon>
        <taxon>Lophiotrema</taxon>
    </lineage>
</organism>
<protein>
    <submittedName>
        <fullName evidence="2">Uncharacterized protein</fullName>
    </submittedName>
</protein>
<proteinExistence type="predicted"/>
<dbReference type="AlphaFoldDB" id="A0A6A5ZU86"/>
<dbReference type="Proteomes" id="UP000799770">
    <property type="component" value="Unassembled WGS sequence"/>
</dbReference>